<accession>A0AAW9E5M1</accession>
<reference evidence="1" key="1">
    <citation type="submission" date="2023-11" db="EMBL/GenBank/DDBJ databases">
        <title>Detection of rare carbapenemases in Enterobacterales - comparison of two colorimetric and two CIM-based carbapenemase assays.</title>
        <authorList>
            <person name="Schaffarczyk L."/>
            <person name="Noster J."/>
            <person name="Stelzer Y."/>
            <person name="Sattler J."/>
            <person name="Gatermann S."/>
            <person name="Hamprecht A."/>
        </authorList>
    </citation>
    <scope>NUCLEOTIDE SEQUENCE</scope>
    <source>
        <strain evidence="1">CIM-Cont-037</strain>
    </source>
</reference>
<evidence type="ECO:0000313" key="2">
    <source>
        <dbReference type="Proteomes" id="UP001279012"/>
    </source>
</evidence>
<name>A0AAW9E5M1_KLEAE</name>
<feature type="non-terminal residue" evidence="1">
    <location>
        <position position="1"/>
    </location>
</feature>
<proteinExistence type="predicted"/>
<protein>
    <submittedName>
        <fullName evidence="1">Uncharacterized protein</fullName>
    </submittedName>
</protein>
<gene>
    <name evidence="1" type="ORF">SJ059_12820</name>
</gene>
<dbReference type="AlphaFoldDB" id="A0AAW9E5M1"/>
<organism evidence="1 2">
    <name type="scientific">Klebsiella aerogenes</name>
    <name type="common">Enterobacter aerogenes</name>
    <dbReference type="NCBI Taxonomy" id="548"/>
    <lineage>
        <taxon>Bacteria</taxon>
        <taxon>Pseudomonadati</taxon>
        <taxon>Pseudomonadota</taxon>
        <taxon>Gammaproteobacteria</taxon>
        <taxon>Enterobacterales</taxon>
        <taxon>Enterobacteriaceae</taxon>
        <taxon>Klebsiella/Raoultella group</taxon>
        <taxon>Klebsiella</taxon>
    </lineage>
</organism>
<evidence type="ECO:0000313" key="1">
    <source>
        <dbReference type="EMBL" id="MDX7015336.1"/>
    </source>
</evidence>
<sequence>PVALSLTGATELCDLVARISVAQSGRPGGVSLTPVLVASKSPVALSLTGATELCDLVARISVAQSGDLHV</sequence>
<dbReference type="Proteomes" id="UP001279012">
    <property type="component" value="Unassembled WGS sequence"/>
</dbReference>
<dbReference type="EMBL" id="JAWZZT010000009">
    <property type="protein sequence ID" value="MDX7015336.1"/>
    <property type="molecule type" value="Genomic_DNA"/>
</dbReference>
<comment type="caution">
    <text evidence="1">The sequence shown here is derived from an EMBL/GenBank/DDBJ whole genome shotgun (WGS) entry which is preliminary data.</text>
</comment>